<dbReference type="RefSeq" id="WP_108431244.1">
    <property type="nucleotide sequence ID" value="NZ_CP026947.1"/>
</dbReference>
<evidence type="ECO:0008006" key="3">
    <source>
        <dbReference type="Google" id="ProtNLM"/>
    </source>
</evidence>
<proteinExistence type="predicted"/>
<dbReference type="AlphaFoldDB" id="A0A2U1T6G9"/>
<dbReference type="KEGG" id="cyz:C3B44_03985"/>
<evidence type="ECO:0000313" key="1">
    <source>
        <dbReference type="EMBL" id="PWC01611.1"/>
    </source>
</evidence>
<name>A0A2U1T6G9_9CORY</name>
<accession>A0A2U1T6G9</accession>
<dbReference type="OrthoDB" id="24041at2"/>
<dbReference type="SUPFAM" id="SSF56059">
    <property type="entry name" value="Glutathione synthetase ATP-binding domain-like"/>
    <property type="match status" value="1"/>
</dbReference>
<reference evidence="2" key="1">
    <citation type="submission" date="2018-04" db="EMBL/GenBank/DDBJ databases">
        <authorList>
            <person name="Liu S."/>
            <person name="Wang Z."/>
            <person name="Li J."/>
        </authorList>
    </citation>
    <scope>NUCLEOTIDE SEQUENCE [LARGE SCALE GENOMIC DNA]</scope>
    <source>
        <strain evidence="2">2189</strain>
    </source>
</reference>
<dbReference type="EMBL" id="QEEZ01000010">
    <property type="protein sequence ID" value="PWC01611.1"/>
    <property type="molecule type" value="Genomic_DNA"/>
</dbReference>
<gene>
    <name evidence="1" type="ORF">DF222_06645</name>
</gene>
<dbReference type="Gene3D" id="3.30.470.20">
    <property type="entry name" value="ATP-grasp fold, B domain"/>
    <property type="match status" value="1"/>
</dbReference>
<comment type="caution">
    <text evidence="1">The sequence shown here is derived from an EMBL/GenBank/DDBJ whole genome shotgun (WGS) entry which is preliminary data.</text>
</comment>
<evidence type="ECO:0000313" key="2">
    <source>
        <dbReference type="Proteomes" id="UP000244989"/>
    </source>
</evidence>
<dbReference type="Proteomes" id="UP000244989">
    <property type="component" value="Unassembled WGS sequence"/>
</dbReference>
<organism evidence="1 2">
    <name type="scientific">Corynebacterium yudongzhengii</name>
    <dbReference type="NCBI Taxonomy" id="2080740"/>
    <lineage>
        <taxon>Bacteria</taxon>
        <taxon>Bacillati</taxon>
        <taxon>Actinomycetota</taxon>
        <taxon>Actinomycetes</taxon>
        <taxon>Mycobacteriales</taxon>
        <taxon>Corynebacteriaceae</taxon>
        <taxon>Corynebacterium</taxon>
    </lineage>
</organism>
<keyword evidence="2" id="KW-1185">Reference proteome</keyword>
<protein>
    <recommendedName>
        <fullName evidence="3">ATP-grasp domain-containing protein</fullName>
    </recommendedName>
</protein>
<sequence length="238" mass="26122">MARALEPIVDECSMCLGLGDTTSQVATLVTNALGLAEGMLRTLRSLEIMRDKHRLRNAISSGSSLNGLYSLVDVTPHDDGRLVELRRQVAEGLVVKPLSGSGSTNVHSITKKSQLRRLKLQPARIGDQDRDRLFDAARTVLAVAGYRFGLSHIEFILEGETPRLIEAHGRVGATAFEVLFRTYLDRRLPPLNQRGEHAAVVFPDLRSWADSEEKWLNVAGDAISEAVRSLVQQGALTS</sequence>